<evidence type="ECO:0000313" key="2">
    <source>
        <dbReference type="EMBL" id="GFS13330.1"/>
    </source>
</evidence>
<dbReference type="EMBL" id="BMAT01002766">
    <property type="protein sequence ID" value="GFS13330.1"/>
    <property type="molecule type" value="Genomic_DNA"/>
</dbReference>
<gene>
    <name evidence="2" type="ORF">ElyMa_001393800</name>
</gene>
<accession>A0AAV4ITP4</accession>
<sequence>MRPAVIELALSIVDVTGIGSPDIEHSRLQAVFMESPPSLHIDLALDLSLKLVAVVVIALLLAFLATLFVGVPDEPSEGCPQ</sequence>
<organism evidence="2 3">
    <name type="scientific">Elysia marginata</name>
    <dbReference type="NCBI Taxonomy" id="1093978"/>
    <lineage>
        <taxon>Eukaryota</taxon>
        <taxon>Metazoa</taxon>
        <taxon>Spiralia</taxon>
        <taxon>Lophotrochozoa</taxon>
        <taxon>Mollusca</taxon>
        <taxon>Gastropoda</taxon>
        <taxon>Heterobranchia</taxon>
        <taxon>Euthyneura</taxon>
        <taxon>Panpulmonata</taxon>
        <taxon>Sacoglossa</taxon>
        <taxon>Placobranchoidea</taxon>
        <taxon>Plakobranchidae</taxon>
        <taxon>Elysia</taxon>
    </lineage>
</organism>
<dbReference type="AlphaFoldDB" id="A0AAV4ITP4"/>
<name>A0AAV4ITP4_9GAST</name>
<protein>
    <submittedName>
        <fullName evidence="2">Uncharacterized protein</fullName>
    </submittedName>
</protein>
<reference evidence="2 3" key="1">
    <citation type="journal article" date="2021" name="Elife">
        <title>Chloroplast acquisition without the gene transfer in kleptoplastic sea slugs, Plakobranchus ocellatus.</title>
        <authorList>
            <person name="Maeda T."/>
            <person name="Takahashi S."/>
            <person name="Yoshida T."/>
            <person name="Shimamura S."/>
            <person name="Takaki Y."/>
            <person name="Nagai Y."/>
            <person name="Toyoda A."/>
            <person name="Suzuki Y."/>
            <person name="Arimoto A."/>
            <person name="Ishii H."/>
            <person name="Satoh N."/>
            <person name="Nishiyama T."/>
            <person name="Hasebe M."/>
            <person name="Maruyama T."/>
            <person name="Minagawa J."/>
            <person name="Obokata J."/>
            <person name="Shigenobu S."/>
        </authorList>
    </citation>
    <scope>NUCLEOTIDE SEQUENCE [LARGE SCALE GENOMIC DNA]</scope>
</reference>
<evidence type="ECO:0000256" key="1">
    <source>
        <dbReference type="SAM" id="Phobius"/>
    </source>
</evidence>
<keyword evidence="1" id="KW-0472">Membrane</keyword>
<keyword evidence="1" id="KW-0812">Transmembrane</keyword>
<dbReference type="Proteomes" id="UP000762676">
    <property type="component" value="Unassembled WGS sequence"/>
</dbReference>
<proteinExistence type="predicted"/>
<feature type="transmembrane region" description="Helical" evidence="1">
    <location>
        <begin position="51"/>
        <end position="71"/>
    </location>
</feature>
<comment type="caution">
    <text evidence="2">The sequence shown here is derived from an EMBL/GenBank/DDBJ whole genome shotgun (WGS) entry which is preliminary data.</text>
</comment>
<keyword evidence="1" id="KW-1133">Transmembrane helix</keyword>
<keyword evidence="3" id="KW-1185">Reference proteome</keyword>
<evidence type="ECO:0000313" key="3">
    <source>
        <dbReference type="Proteomes" id="UP000762676"/>
    </source>
</evidence>